<dbReference type="Proteomes" id="UP000239720">
    <property type="component" value="Unassembled WGS sequence"/>
</dbReference>
<dbReference type="AlphaFoldDB" id="A0A2K9EK72"/>
<evidence type="ECO:0000313" key="1">
    <source>
        <dbReference type="EMBL" id="AUG58393.1"/>
    </source>
</evidence>
<evidence type="ECO:0000313" key="5">
    <source>
        <dbReference type="Proteomes" id="UP000239720"/>
    </source>
</evidence>
<dbReference type="EMBL" id="NEMB01000003">
    <property type="protein sequence ID" value="PQQ66396.1"/>
    <property type="molecule type" value="Genomic_DNA"/>
</dbReference>
<reference evidence="2 5" key="2">
    <citation type="journal article" date="2018" name="Syst. Appl. Microbiol.">
        <title>Characterization and high-quality draft genome sequence of Herbivorax saccincola A7, an anaerobic, alkaliphilic, thermophilic, cellulolytic, and xylanolytic bacterium.</title>
        <authorList>
            <person name="Aikawa S."/>
            <person name="Baramee S."/>
            <person name="Sermsathanaswadi J."/>
            <person name="Thianheng P."/>
            <person name="Tachaapaikoon C."/>
            <person name="Shikata A."/>
            <person name="Waeonukul R."/>
            <person name="Pason P."/>
            <person name="Ratanakhanokchai K."/>
            <person name="Kosugi A."/>
        </authorList>
    </citation>
    <scope>NUCLEOTIDE SEQUENCE [LARGE SCALE GENOMIC DNA]</scope>
    <source>
        <strain evidence="2 5">A7</strain>
    </source>
</reference>
<dbReference type="EMBL" id="NEMB01000002">
    <property type="protein sequence ID" value="PQQ68404.1"/>
    <property type="molecule type" value="Genomic_DNA"/>
</dbReference>
<gene>
    <name evidence="3" type="ORF">B9R14_00185</name>
    <name evidence="2" type="ORF">B9R14_06290</name>
    <name evidence="1" type="ORF">HVS_12600</name>
</gene>
<dbReference type="KEGG" id="hsc:HVS_12600"/>
<dbReference type="EMBL" id="CP025197">
    <property type="protein sequence ID" value="AUG58393.1"/>
    <property type="molecule type" value="Genomic_DNA"/>
</dbReference>
<accession>A0A2K9EK72</accession>
<name>A0A2K9EK72_9FIRM</name>
<dbReference type="RefSeq" id="WP_101302841.1">
    <property type="nucleotide sequence ID" value="NZ_CP025197.1"/>
</dbReference>
<evidence type="ECO:0000313" key="4">
    <source>
        <dbReference type="Proteomes" id="UP000233534"/>
    </source>
</evidence>
<keyword evidence="4" id="KW-1185">Reference proteome</keyword>
<evidence type="ECO:0000313" key="2">
    <source>
        <dbReference type="EMBL" id="PQQ66396.1"/>
    </source>
</evidence>
<protein>
    <submittedName>
        <fullName evidence="1">Uncharacterized protein</fullName>
    </submittedName>
</protein>
<organism evidence="1 4">
    <name type="scientific">Acetivibrio saccincola</name>
    <dbReference type="NCBI Taxonomy" id="1677857"/>
    <lineage>
        <taxon>Bacteria</taxon>
        <taxon>Bacillati</taxon>
        <taxon>Bacillota</taxon>
        <taxon>Clostridia</taxon>
        <taxon>Eubacteriales</taxon>
        <taxon>Oscillospiraceae</taxon>
        <taxon>Acetivibrio</taxon>
    </lineage>
</organism>
<reference evidence="1 4" key="1">
    <citation type="submission" date="2017-12" db="EMBL/GenBank/DDBJ databases">
        <title>Complete genome sequence of Herbivorax saccincola GGR1, a novel Cellulosome-producing hydrolytic bacterium in a thermophilic biogas plant, established by Illumina and Nanopore MinION sequencing.</title>
        <authorList>
            <person name="Pechtl A."/>
            <person name="Ruckert C."/>
            <person name="Koeck D.E."/>
            <person name="Maus I."/>
            <person name="Winkler A."/>
            <person name="Kalinowski J."/>
            <person name="Puhler A."/>
            <person name="Schwarz W.W."/>
            <person name="Zverlov V.V."/>
            <person name="Schluter A."/>
            <person name="Liebl W."/>
        </authorList>
    </citation>
    <scope>NUCLEOTIDE SEQUENCE [LARGE SCALE GENOMIC DNA]</scope>
    <source>
        <strain evidence="1">GGR1</strain>
        <strain evidence="4">SR1</strain>
    </source>
</reference>
<proteinExistence type="predicted"/>
<sequence>MGSRFIMWTTSGKAYAYDRKKDYIVKMSDEYKNYAKFTNNNYIVWITPTEEEKRENAPTISMLNIVEIDDIP</sequence>
<dbReference type="Proteomes" id="UP000233534">
    <property type="component" value="Chromosome"/>
</dbReference>
<evidence type="ECO:0000313" key="3">
    <source>
        <dbReference type="EMBL" id="PQQ68404.1"/>
    </source>
</evidence>